<gene>
    <name evidence="2" type="ORF">FJT64_015595</name>
</gene>
<feature type="region of interest" description="Disordered" evidence="1">
    <location>
        <begin position="1"/>
        <end position="31"/>
    </location>
</feature>
<proteinExistence type="predicted"/>
<evidence type="ECO:0000256" key="1">
    <source>
        <dbReference type="SAM" id="MobiDB-lite"/>
    </source>
</evidence>
<dbReference type="Proteomes" id="UP000440578">
    <property type="component" value="Unassembled WGS sequence"/>
</dbReference>
<name>A0A6A4X2H4_AMPAM</name>
<accession>A0A6A4X2H4</accession>
<feature type="compositionally biased region" description="Polar residues" evidence="1">
    <location>
        <begin position="1"/>
        <end position="24"/>
    </location>
</feature>
<evidence type="ECO:0000313" key="3">
    <source>
        <dbReference type="Proteomes" id="UP000440578"/>
    </source>
</evidence>
<feature type="region of interest" description="Disordered" evidence="1">
    <location>
        <begin position="55"/>
        <end position="79"/>
    </location>
</feature>
<dbReference type="AlphaFoldDB" id="A0A6A4X2H4"/>
<protein>
    <submittedName>
        <fullName evidence="2">Uncharacterized protein</fullName>
    </submittedName>
</protein>
<comment type="caution">
    <text evidence="2">The sequence shown here is derived from an EMBL/GenBank/DDBJ whole genome shotgun (WGS) entry which is preliminary data.</text>
</comment>
<organism evidence="2 3">
    <name type="scientific">Amphibalanus amphitrite</name>
    <name type="common">Striped barnacle</name>
    <name type="synonym">Balanus amphitrite</name>
    <dbReference type="NCBI Taxonomy" id="1232801"/>
    <lineage>
        <taxon>Eukaryota</taxon>
        <taxon>Metazoa</taxon>
        <taxon>Ecdysozoa</taxon>
        <taxon>Arthropoda</taxon>
        <taxon>Crustacea</taxon>
        <taxon>Multicrustacea</taxon>
        <taxon>Cirripedia</taxon>
        <taxon>Thoracica</taxon>
        <taxon>Thoracicalcarea</taxon>
        <taxon>Balanomorpha</taxon>
        <taxon>Balanoidea</taxon>
        <taxon>Balanidae</taxon>
        <taxon>Amphibalaninae</taxon>
        <taxon>Amphibalanus</taxon>
    </lineage>
</organism>
<sequence length="135" mass="15315">MQKVITSCTLGQQRSSSEPVTQSPAKPLDLEEQEALGEELMVGLEDLEALEGLEVDSLEDTEEPQEDLEEEQEDLEEEQEDLEEFWVADLVALEEPHLPVAIREQLVTSLEDFSEERPRDPPTVTSFRAHLPVEE</sequence>
<keyword evidence="3" id="KW-1185">Reference proteome</keyword>
<reference evidence="2 3" key="1">
    <citation type="submission" date="2019-07" db="EMBL/GenBank/DDBJ databases">
        <title>Draft genome assembly of a fouling barnacle, Amphibalanus amphitrite (Darwin, 1854): The first reference genome for Thecostraca.</title>
        <authorList>
            <person name="Kim W."/>
        </authorList>
    </citation>
    <scope>NUCLEOTIDE SEQUENCE [LARGE SCALE GENOMIC DNA]</scope>
    <source>
        <strain evidence="2">SNU_AA5</strain>
        <tissue evidence="2">Soma without cirri and trophi</tissue>
    </source>
</reference>
<evidence type="ECO:0000313" key="2">
    <source>
        <dbReference type="EMBL" id="KAF0313886.1"/>
    </source>
</evidence>
<dbReference type="EMBL" id="VIIS01000066">
    <property type="protein sequence ID" value="KAF0313886.1"/>
    <property type="molecule type" value="Genomic_DNA"/>
</dbReference>
<feature type="region of interest" description="Disordered" evidence="1">
    <location>
        <begin position="112"/>
        <end position="135"/>
    </location>
</feature>